<dbReference type="Proteomes" id="UP000830671">
    <property type="component" value="Chromosome 5"/>
</dbReference>
<gene>
    <name evidence="2" type="ORF">CLUP02_10595</name>
</gene>
<feature type="region of interest" description="Disordered" evidence="1">
    <location>
        <begin position="34"/>
        <end position="58"/>
    </location>
</feature>
<dbReference type="RefSeq" id="XP_049146716.1">
    <property type="nucleotide sequence ID" value="XM_049289571.1"/>
</dbReference>
<evidence type="ECO:0000256" key="1">
    <source>
        <dbReference type="SAM" id="MobiDB-lite"/>
    </source>
</evidence>
<dbReference type="EMBL" id="CP019477">
    <property type="protein sequence ID" value="UQC85099.1"/>
    <property type="molecule type" value="Genomic_DNA"/>
</dbReference>
<protein>
    <submittedName>
        <fullName evidence="2">Uncharacterized protein</fullName>
    </submittedName>
</protein>
<dbReference type="AlphaFoldDB" id="A0A9Q8SX16"/>
<proteinExistence type="predicted"/>
<sequence length="78" mass="8754">MNNLRNQHPQALLSKRGRLTHHARGALPIMRVIPPAQPPEVTQPTENQHQPHYDHQPSAMSFSTLPILYFSGTLAGPR</sequence>
<evidence type="ECO:0000313" key="3">
    <source>
        <dbReference type="Proteomes" id="UP000830671"/>
    </source>
</evidence>
<dbReference type="GeneID" id="73344581"/>
<accession>A0A9Q8SX16</accession>
<dbReference type="KEGG" id="clup:CLUP02_10595"/>
<keyword evidence="3" id="KW-1185">Reference proteome</keyword>
<reference evidence="2" key="1">
    <citation type="journal article" date="2021" name="Mol. Plant Microbe Interact.">
        <title>Complete Genome Sequence of the Plant-Pathogenic Fungus Colletotrichum lupini.</title>
        <authorList>
            <person name="Baroncelli R."/>
            <person name="Pensec F."/>
            <person name="Da Lio D."/>
            <person name="Boufleur T."/>
            <person name="Vicente I."/>
            <person name="Sarrocco S."/>
            <person name="Picot A."/>
            <person name="Baraldi E."/>
            <person name="Sukno S."/>
            <person name="Thon M."/>
            <person name="Le Floch G."/>
        </authorList>
    </citation>
    <scope>NUCLEOTIDE SEQUENCE</scope>
    <source>
        <strain evidence="2">IMI 504893</strain>
    </source>
</reference>
<evidence type="ECO:0000313" key="2">
    <source>
        <dbReference type="EMBL" id="UQC85099.1"/>
    </source>
</evidence>
<organism evidence="2 3">
    <name type="scientific">Colletotrichum lupini</name>
    <dbReference type="NCBI Taxonomy" id="145971"/>
    <lineage>
        <taxon>Eukaryota</taxon>
        <taxon>Fungi</taxon>
        <taxon>Dikarya</taxon>
        <taxon>Ascomycota</taxon>
        <taxon>Pezizomycotina</taxon>
        <taxon>Sordariomycetes</taxon>
        <taxon>Hypocreomycetidae</taxon>
        <taxon>Glomerellales</taxon>
        <taxon>Glomerellaceae</taxon>
        <taxon>Colletotrichum</taxon>
        <taxon>Colletotrichum acutatum species complex</taxon>
    </lineage>
</organism>
<name>A0A9Q8SX16_9PEZI</name>